<evidence type="ECO:0000256" key="11">
    <source>
        <dbReference type="ARBA" id="ARBA00049893"/>
    </source>
</evidence>
<protein>
    <recommendedName>
        <fullName evidence="12">Purine nucleoside phosphorylase</fullName>
    </recommendedName>
</protein>
<comment type="catalytic activity">
    <reaction evidence="1">
        <text>inosine + phosphate = alpha-D-ribose 1-phosphate + hypoxanthine</text>
        <dbReference type="Rhea" id="RHEA:27646"/>
        <dbReference type="ChEBI" id="CHEBI:17368"/>
        <dbReference type="ChEBI" id="CHEBI:17596"/>
        <dbReference type="ChEBI" id="CHEBI:43474"/>
        <dbReference type="ChEBI" id="CHEBI:57720"/>
        <dbReference type="EC" id="2.4.2.1"/>
    </reaction>
    <physiologicalReaction direction="left-to-right" evidence="1">
        <dbReference type="Rhea" id="RHEA:27647"/>
    </physiologicalReaction>
</comment>
<keyword evidence="4" id="KW-0808">Transferase</keyword>
<dbReference type="GO" id="GO:0016787">
    <property type="term" value="F:hydrolase activity"/>
    <property type="evidence" value="ECO:0007669"/>
    <property type="project" value="UniProtKB-KW"/>
</dbReference>
<dbReference type="InterPro" id="IPR003730">
    <property type="entry name" value="Cu_polyphenol_OxRdtase"/>
</dbReference>
<dbReference type="HOGENOM" id="CLU_065784_3_1_11"/>
<dbReference type="Proteomes" id="UP000002484">
    <property type="component" value="Chromosome"/>
</dbReference>
<evidence type="ECO:0000256" key="3">
    <source>
        <dbReference type="ARBA" id="ARBA00007353"/>
    </source>
</evidence>
<evidence type="ECO:0000256" key="9">
    <source>
        <dbReference type="ARBA" id="ARBA00047989"/>
    </source>
</evidence>
<comment type="function">
    <text evidence="2">Purine nucleoside enzyme that catalyzes the phosphorolysis of adenosine and inosine nucleosides, yielding D-ribose 1-phosphate and the respective free bases, adenine and hypoxanthine. Also catalyzes the phosphorolysis of S-methyl-5'-thioadenosine into adenine and S-methyl-5-thio-alpha-D-ribose 1-phosphate. Also has adenosine deaminase activity.</text>
</comment>
<keyword evidence="6" id="KW-0378">Hydrolase</keyword>
<dbReference type="FunCoup" id="E3J195">
    <property type="interactions" value="78"/>
</dbReference>
<reference evidence="13 14" key="1">
    <citation type="submission" date="2010-10" db="EMBL/GenBank/DDBJ databases">
        <title>Complete sequence of Frankia sp. EuI1c.</title>
        <authorList>
            <consortium name="US DOE Joint Genome Institute"/>
            <person name="Lucas S."/>
            <person name="Copeland A."/>
            <person name="Lapidus A."/>
            <person name="Cheng J.-F."/>
            <person name="Bruce D."/>
            <person name="Goodwin L."/>
            <person name="Pitluck S."/>
            <person name="Chertkov O."/>
            <person name="Detter J.C."/>
            <person name="Han C."/>
            <person name="Tapia R."/>
            <person name="Land M."/>
            <person name="Hauser L."/>
            <person name="Jeffries C."/>
            <person name="Kyrpides N."/>
            <person name="Ivanova N."/>
            <person name="Mikhailova N."/>
            <person name="Beauchemin N."/>
            <person name="Sen A."/>
            <person name="Sur S.A."/>
            <person name="Gtari M."/>
            <person name="Wall L."/>
            <person name="Tisa L."/>
            <person name="Woyke T."/>
        </authorList>
    </citation>
    <scope>NUCLEOTIDE SEQUENCE [LARGE SCALE GENOMIC DNA]</scope>
    <source>
        <strain evidence="14">DSM 45817 / CECT 9037 / EuI1c</strain>
    </source>
</reference>
<dbReference type="SUPFAM" id="SSF64438">
    <property type="entry name" value="CNF1/YfiH-like putative cysteine hydrolases"/>
    <property type="match status" value="1"/>
</dbReference>
<dbReference type="NCBIfam" id="TIGR00726">
    <property type="entry name" value="peptidoglycan editing factor PgeF"/>
    <property type="match status" value="1"/>
</dbReference>
<evidence type="ECO:0000313" key="13">
    <source>
        <dbReference type="EMBL" id="ADP80416.1"/>
    </source>
</evidence>
<organism evidence="13 14">
    <name type="scientific">Pseudofrankia inefficax (strain DSM 45817 / CECT 9037 / DDB 130130 / EuI1c)</name>
    <name type="common">Frankia inefficax</name>
    <dbReference type="NCBI Taxonomy" id="298654"/>
    <lineage>
        <taxon>Bacteria</taxon>
        <taxon>Bacillati</taxon>
        <taxon>Actinomycetota</taxon>
        <taxon>Actinomycetes</taxon>
        <taxon>Frankiales</taxon>
        <taxon>Frankiaceae</taxon>
        <taxon>Pseudofrankia</taxon>
    </lineage>
</organism>
<name>E3J195_PSEI1</name>
<dbReference type="PANTHER" id="PTHR30616">
    <property type="entry name" value="UNCHARACTERIZED PROTEIN YFIH"/>
    <property type="match status" value="1"/>
</dbReference>
<dbReference type="EMBL" id="CP002299">
    <property type="protein sequence ID" value="ADP80416.1"/>
    <property type="molecule type" value="Genomic_DNA"/>
</dbReference>
<keyword evidence="5" id="KW-0479">Metal-binding</keyword>
<dbReference type="InterPro" id="IPR038371">
    <property type="entry name" value="Cu_polyphenol_OxRdtase_sf"/>
</dbReference>
<evidence type="ECO:0000256" key="5">
    <source>
        <dbReference type="ARBA" id="ARBA00022723"/>
    </source>
</evidence>
<evidence type="ECO:0000256" key="12">
    <source>
        <dbReference type="RuleBase" id="RU361274"/>
    </source>
</evidence>
<dbReference type="InParanoid" id="E3J195"/>
<comment type="catalytic activity">
    <reaction evidence="9">
        <text>adenosine + H2O + H(+) = inosine + NH4(+)</text>
        <dbReference type="Rhea" id="RHEA:24408"/>
        <dbReference type="ChEBI" id="CHEBI:15377"/>
        <dbReference type="ChEBI" id="CHEBI:15378"/>
        <dbReference type="ChEBI" id="CHEBI:16335"/>
        <dbReference type="ChEBI" id="CHEBI:17596"/>
        <dbReference type="ChEBI" id="CHEBI:28938"/>
        <dbReference type="EC" id="3.5.4.4"/>
    </reaction>
    <physiologicalReaction direction="left-to-right" evidence="9">
        <dbReference type="Rhea" id="RHEA:24409"/>
    </physiologicalReaction>
</comment>
<keyword evidence="14" id="KW-1185">Reference proteome</keyword>
<dbReference type="PANTHER" id="PTHR30616:SF2">
    <property type="entry name" value="PURINE NUCLEOSIDE PHOSPHORYLASE LACC1"/>
    <property type="match status" value="1"/>
</dbReference>
<dbReference type="eggNOG" id="COG1496">
    <property type="taxonomic scope" value="Bacteria"/>
</dbReference>
<evidence type="ECO:0000256" key="4">
    <source>
        <dbReference type="ARBA" id="ARBA00022679"/>
    </source>
</evidence>
<evidence type="ECO:0000256" key="7">
    <source>
        <dbReference type="ARBA" id="ARBA00022833"/>
    </source>
</evidence>
<keyword evidence="8" id="KW-0186">Copper</keyword>
<evidence type="ECO:0000256" key="8">
    <source>
        <dbReference type="ARBA" id="ARBA00023008"/>
    </source>
</evidence>
<keyword evidence="7" id="KW-0862">Zinc</keyword>
<gene>
    <name evidence="13" type="ordered locus">FraEuI1c_2377</name>
</gene>
<evidence type="ECO:0000256" key="1">
    <source>
        <dbReference type="ARBA" id="ARBA00000553"/>
    </source>
</evidence>
<dbReference type="RefSeq" id="WP_013423534.1">
    <property type="nucleotide sequence ID" value="NC_014666.1"/>
</dbReference>
<dbReference type="GO" id="GO:0005507">
    <property type="term" value="F:copper ion binding"/>
    <property type="evidence" value="ECO:0007669"/>
    <property type="project" value="TreeGrafter"/>
</dbReference>
<comment type="catalytic activity">
    <reaction evidence="10">
        <text>adenosine + phosphate = alpha-D-ribose 1-phosphate + adenine</text>
        <dbReference type="Rhea" id="RHEA:27642"/>
        <dbReference type="ChEBI" id="CHEBI:16335"/>
        <dbReference type="ChEBI" id="CHEBI:16708"/>
        <dbReference type="ChEBI" id="CHEBI:43474"/>
        <dbReference type="ChEBI" id="CHEBI:57720"/>
        <dbReference type="EC" id="2.4.2.1"/>
    </reaction>
    <physiologicalReaction direction="left-to-right" evidence="10">
        <dbReference type="Rhea" id="RHEA:27643"/>
    </physiologicalReaction>
</comment>
<dbReference type="CDD" id="cd16833">
    <property type="entry name" value="YfiH"/>
    <property type="match status" value="1"/>
</dbReference>
<evidence type="ECO:0000256" key="6">
    <source>
        <dbReference type="ARBA" id="ARBA00022801"/>
    </source>
</evidence>
<dbReference type="Pfam" id="PF02578">
    <property type="entry name" value="Cu-oxidase_4"/>
    <property type="match status" value="1"/>
</dbReference>
<evidence type="ECO:0000256" key="2">
    <source>
        <dbReference type="ARBA" id="ARBA00003215"/>
    </source>
</evidence>
<dbReference type="KEGG" id="fri:FraEuI1c_2377"/>
<sequence length="246" mass="24974">MPFLFTDRSGGVSAGPYAALNLGAHVGDDPAAVAANRRALAEITGASACFMRQVHGAEVVTLSERTRADWFRDDALGSAPERAAARGADSRGEDGLVTDVPGLALTVLVADCVPVVFTAAGAVGVAHAGRAGLATGVVPATVAALADLGAAPQHLHVEVGPSVCGRCYEVPAAMRDEVEALVPGTATVTRAGSPALDLRAGVAGQLRDLGVTDITVSGRCTMEDPALFSHRRDAGRTGRFAGVAWL</sequence>
<evidence type="ECO:0000256" key="10">
    <source>
        <dbReference type="ARBA" id="ARBA00048968"/>
    </source>
</evidence>
<comment type="similarity">
    <text evidence="3 12">Belongs to the purine nucleoside phosphorylase YfiH/LACC1 family.</text>
</comment>
<comment type="catalytic activity">
    <reaction evidence="11">
        <text>S-methyl-5'-thioadenosine + phosphate = 5-(methylsulfanyl)-alpha-D-ribose 1-phosphate + adenine</text>
        <dbReference type="Rhea" id="RHEA:11852"/>
        <dbReference type="ChEBI" id="CHEBI:16708"/>
        <dbReference type="ChEBI" id="CHEBI:17509"/>
        <dbReference type="ChEBI" id="CHEBI:43474"/>
        <dbReference type="ChEBI" id="CHEBI:58533"/>
        <dbReference type="EC" id="2.4.2.28"/>
    </reaction>
    <physiologicalReaction direction="left-to-right" evidence="11">
        <dbReference type="Rhea" id="RHEA:11853"/>
    </physiologicalReaction>
</comment>
<dbReference type="GO" id="GO:0017061">
    <property type="term" value="F:S-methyl-5-thioadenosine phosphorylase activity"/>
    <property type="evidence" value="ECO:0007669"/>
    <property type="project" value="UniProtKB-EC"/>
</dbReference>
<dbReference type="Gene3D" id="3.60.140.10">
    <property type="entry name" value="CNF1/YfiH-like putative cysteine hydrolases"/>
    <property type="match status" value="1"/>
</dbReference>
<dbReference type="InterPro" id="IPR011324">
    <property type="entry name" value="Cytotoxic_necrot_fac-like_cat"/>
</dbReference>
<evidence type="ECO:0000313" key="14">
    <source>
        <dbReference type="Proteomes" id="UP000002484"/>
    </source>
</evidence>
<proteinExistence type="inferred from homology"/>
<dbReference type="STRING" id="298654.FraEuI1c_2377"/>
<dbReference type="OrthoDB" id="4279at2"/>
<accession>E3J195</accession>
<dbReference type="AlphaFoldDB" id="E3J195"/>